<sequence length="116" mass="13010">MIASLTPFSVRIYYDIAVRRLTDPFNLIKPFGRENIVVVRFGKGFGEKVSHLINGWNVANPVAAQGHLFTDEVIIELDMSGACVKNRIGRQVSCADIVTVKMDLELELDTKFNQKV</sequence>
<dbReference type="Proteomes" id="UP000507222">
    <property type="component" value="Unassembled WGS sequence"/>
</dbReference>
<proteinExistence type="predicted"/>
<reference evidence="1 2" key="1">
    <citation type="submission" date="2020-05" db="EMBL/GenBank/DDBJ databases">
        <authorList>
            <person name="Campoy J."/>
            <person name="Schneeberger K."/>
            <person name="Spophaly S."/>
        </authorList>
    </citation>
    <scope>NUCLEOTIDE SEQUENCE [LARGE SCALE GENOMIC DNA]</scope>
    <source>
        <strain evidence="1">PruArmRojPasFocal</strain>
    </source>
</reference>
<protein>
    <submittedName>
        <fullName evidence="1">Uncharacterized protein</fullName>
    </submittedName>
</protein>
<gene>
    <name evidence="1" type="ORF">CURHAP_LOCUS32727</name>
</gene>
<dbReference type="EMBL" id="CAEKDK010000005">
    <property type="protein sequence ID" value="CAB4280015.1"/>
    <property type="molecule type" value="Genomic_DNA"/>
</dbReference>
<evidence type="ECO:0000313" key="2">
    <source>
        <dbReference type="Proteomes" id="UP000507222"/>
    </source>
</evidence>
<evidence type="ECO:0000313" key="1">
    <source>
        <dbReference type="EMBL" id="CAB4280015.1"/>
    </source>
</evidence>
<accession>A0A6J5UXZ1</accession>
<name>A0A6J5UXZ1_PRUAR</name>
<dbReference type="AlphaFoldDB" id="A0A6J5UXZ1"/>
<organism evidence="1 2">
    <name type="scientific">Prunus armeniaca</name>
    <name type="common">Apricot</name>
    <name type="synonym">Armeniaca vulgaris</name>
    <dbReference type="NCBI Taxonomy" id="36596"/>
    <lineage>
        <taxon>Eukaryota</taxon>
        <taxon>Viridiplantae</taxon>
        <taxon>Streptophyta</taxon>
        <taxon>Embryophyta</taxon>
        <taxon>Tracheophyta</taxon>
        <taxon>Spermatophyta</taxon>
        <taxon>Magnoliopsida</taxon>
        <taxon>eudicotyledons</taxon>
        <taxon>Gunneridae</taxon>
        <taxon>Pentapetalae</taxon>
        <taxon>rosids</taxon>
        <taxon>fabids</taxon>
        <taxon>Rosales</taxon>
        <taxon>Rosaceae</taxon>
        <taxon>Amygdaloideae</taxon>
        <taxon>Amygdaleae</taxon>
        <taxon>Prunus</taxon>
    </lineage>
</organism>